<evidence type="ECO:0000256" key="3">
    <source>
        <dbReference type="ARBA" id="ARBA00012663"/>
    </source>
</evidence>
<dbReference type="InterPro" id="IPR036962">
    <property type="entry name" value="Glyco_hydro_3_N_sf"/>
</dbReference>
<dbReference type="RefSeq" id="WP_100590697.1">
    <property type="nucleotide sequence ID" value="NZ_CP015578.1"/>
</dbReference>
<reference evidence="8" key="1">
    <citation type="journal article" date="2017" name="Genome Biol. Evol.">
        <title>Comparative Genomic Analysis Identifies a Campylobacter Clade Deficient in Selenium Metabolism.</title>
        <authorList>
            <person name="Miller W.G."/>
            <person name="Yee E."/>
            <person name="Lopes B.S."/>
            <person name="Chapman M.H."/>
            <person name="Huynh S."/>
            <person name="Bono J.L."/>
            <person name="Parker C.T."/>
            <person name="Strachan N.J.C."/>
            <person name="Forbes K.J."/>
        </authorList>
    </citation>
    <scope>NUCLEOTIDE SEQUENCE [LARGE SCALE GENOMIC DNA]</scope>
    <source>
        <strain evidence="8">NCTC 13004</strain>
    </source>
</reference>
<dbReference type="Gene3D" id="3.20.20.300">
    <property type="entry name" value="Glycoside hydrolase, family 3, N-terminal domain"/>
    <property type="match status" value="1"/>
</dbReference>
<feature type="domain" description="Glycoside hydrolase family 3 N-terminal" evidence="6">
    <location>
        <begin position="23"/>
        <end position="346"/>
    </location>
</feature>
<evidence type="ECO:0000259" key="6">
    <source>
        <dbReference type="Pfam" id="PF00933"/>
    </source>
</evidence>
<evidence type="ECO:0000313" key="7">
    <source>
        <dbReference type="EMBL" id="ARQ97648.1"/>
    </source>
</evidence>
<name>A0A1X9SN73_9BACT</name>
<evidence type="ECO:0000256" key="5">
    <source>
        <dbReference type="ARBA" id="ARBA00023295"/>
    </source>
</evidence>
<dbReference type="GO" id="GO:0004563">
    <property type="term" value="F:beta-N-acetylhexosaminidase activity"/>
    <property type="evidence" value="ECO:0007669"/>
    <property type="project" value="UniProtKB-EC"/>
</dbReference>
<proteinExistence type="inferred from homology"/>
<comment type="similarity">
    <text evidence="2">Belongs to the glycosyl hydrolase 3 family.</text>
</comment>
<dbReference type="GeneID" id="46921375"/>
<dbReference type="EC" id="3.2.1.52" evidence="3"/>
<dbReference type="PANTHER" id="PTHR30480">
    <property type="entry name" value="BETA-HEXOSAMINIDASE-RELATED"/>
    <property type="match status" value="1"/>
</dbReference>
<dbReference type="PANTHER" id="PTHR30480:SF13">
    <property type="entry name" value="BETA-HEXOSAMINIDASE"/>
    <property type="match status" value="1"/>
</dbReference>
<comment type="catalytic activity">
    <reaction evidence="1">
        <text>Hydrolysis of terminal non-reducing N-acetyl-D-hexosamine residues in N-acetyl-beta-D-hexosaminides.</text>
        <dbReference type="EC" id="3.2.1.52"/>
    </reaction>
</comment>
<evidence type="ECO:0000313" key="8">
    <source>
        <dbReference type="Proteomes" id="UP000202031"/>
    </source>
</evidence>
<sequence length="352" mass="39199">MRKIIILLIFAIFAFGNSSDKELRNMIGQMIMVGFNGNNANDEWVRQLRLDIKNARIGGVMILARNISSKDGLKNLISYLNSASPKQPLFVAIDEEGGKISRFNKFSDFKHFPSAYKVGSDMNLTIANELYNDMASQLKSLGINMNFAPVVDLHNDISPIIGQKQRAFSTNADEVIAYANEFINAFEAHNIASVLKHFPGHGNAPADTHKVKTIVDNFDFDEIKPYYELIKRKKAKFIMVGHMVIPAIDDSNPATLSRQVITNLLKDSLGFEGVVISDDMLMKALGGSLEENAIKAIRAGVDILLVSEYFYNKTNSIKALNDAIFNAVKSGEIQTTRIIDAYNRIIAQKARF</sequence>
<dbReference type="GO" id="GO:0005975">
    <property type="term" value="P:carbohydrate metabolic process"/>
    <property type="evidence" value="ECO:0007669"/>
    <property type="project" value="InterPro"/>
</dbReference>
<dbReference type="KEGG" id="clx:CLAN_0903"/>
<gene>
    <name evidence="7" type="ORF">CLAN_0903</name>
</gene>
<keyword evidence="5" id="KW-0326">Glycosidase</keyword>
<dbReference type="SUPFAM" id="SSF51445">
    <property type="entry name" value="(Trans)glycosidases"/>
    <property type="match status" value="1"/>
</dbReference>
<dbReference type="InterPro" id="IPR017853">
    <property type="entry name" value="GH"/>
</dbReference>
<evidence type="ECO:0000256" key="1">
    <source>
        <dbReference type="ARBA" id="ARBA00001231"/>
    </source>
</evidence>
<evidence type="ECO:0000256" key="2">
    <source>
        <dbReference type="ARBA" id="ARBA00005336"/>
    </source>
</evidence>
<dbReference type="InterPro" id="IPR050226">
    <property type="entry name" value="NagZ_Beta-hexosaminidase"/>
</dbReference>
<dbReference type="AlphaFoldDB" id="A0A1X9SN73"/>
<organism evidence="7 8">
    <name type="scientific">Campylobacter lanienae NCTC 13004</name>
    <dbReference type="NCBI Taxonomy" id="1031753"/>
    <lineage>
        <taxon>Bacteria</taxon>
        <taxon>Pseudomonadati</taxon>
        <taxon>Campylobacterota</taxon>
        <taxon>Epsilonproteobacteria</taxon>
        <taxon>Campylobacterales</taxon>
        <taxon>Campylobacteraceae</taxon>
        <taxon>Campylobacter</taxon>
    </lineage>
</organism>
<dbReference type="InterPro" id="IPR001764">
    <property type="entry name" value="Glyco_hydro_3_N"/>
</dbReference>
<dbReference type="Proteomes" id="UP000202031">
    <property type="component" value="Chromosome"/>
</dbReference>
<dbReference type="Pfam" id="PF00933">
    <property type="entry name" value="Glyco_hydro_3"/>
    <property type="match status" value="1"/>
</dbReference>
<reference evidence="8" key="2">
    <citation type="journal article" date="2017" name="Genome Biol. Evol.">
        <title>Comparative genomic analysis identifies a Campylobacter clade deficient in selenium metabolism.</title>
        <authorList>
            <person name="Miller W.G."/>
            <person name="Yee E."/>
            <person name="Lopes B.S."/>
            <person name="Chapman M.H."/>
            <person name="Huynh S."/>
            <person name="Bono J.L."/>
            <person name="Parker C.T."/>
            <person name="Strachan N.J.C."/>
            <person name="Forbes K.J."/>
        </authorList>
    </citation>
    <scope>NUCLEOTIDE SEQUENCE [LARGE SCALE GENOMIC DNA]</scope>
    <source>
        <strain evidence="8">NCTC 13004</strain>
    </source>
</reference>
<dbReference type="GO" id="GO:0009254">
    <property type="term" value="P:peptidoglycan turnover"/>
    <property type="evidence" value="ECO:0007669"/>
    <property type="project" value="TreeGrafter"/>
</dbReference>
<evidence type="ECO:0000256" key="4">
    <source>
        <dbReference type="ARBA" id="ARBA00022801"/>
    </source>
</evidence>
<protein>
    <recommendedName>
        <fullName evidence="3">beta-N-acetylhexosaminidase</fullName>
        <ecNumber evidence="3">3.2.1.52</ecNumber>
    </recommendedName>
</protein>
<keyword evidence="4 7" id="KW-0378">Hydrolase</keyword>
<accession>A0A1X9SN73</accession>
<dbReference type="EMBL" id="CP015578">
    <property type="protein sequence ID" value="ARQ97648.1"/>
    <property type="molecule type" value="Genomic_DNA"/>
</dbReference>